<protein>
    <submittedName>
        <fullName evidence="2">Cellulose-binding protein</fullName>
    </submittedName>
</protein>
<evidence type="ECO:0000313" key="3">
    <source>
        <dbReference type="Proteomes" id="UP001291653"/>
    </source>
</evidence>
<accession>A0ABQ5P9V8</accession>
<gene>
    <name evidence="2" type="ORF">SYYSPA8_33665</name>
</gene>
<sequence length="300" mass="32707">MSAASVSPHGFTVVRRGYRTDTADARVLALSRERDAAWERVARLVVLAKELEAEAERLRGVVGELEPQTYEGLGERAREVFVLSEEEAAELRADALAEAGSVREAAESDGFRMGAESREAAEAVRSAADAEAEETLAGARAEAERLVAEAVAEAGRERADAVEGWQETRQRAEALLAGLETQQAERWEADGLELAARAADHERRLDELTTRAEDVLDGTKRALAETEESTRHGQEDAEARAAEIVAQARLAEERTGRETERVLGEHEEAREQIHAHMDHIRNSLAALTGRGGDEKPAEEG</sequence>
<feature type="coiled-coil region" evidence="1">
    <location>
        <begin position="129"/>
        <end position="182"/>
    </location>
</feature>
<evidence type="ECO:0000256" key="1">
    <source>
        <dbReference type="SAM" id="Coils"/>
    </source>
</evidence>
<dbReference type="EMBL" id="BSBI01000019">
    <property type="protein sequence ID" value="GLF99352.1"/>
    <property type="molecule type" value="Genomic_DNA"/>
</dbReference>
<dbReference type="Proteomes" id="UP001291653">
    <property type="component" value="Unassembled WGS sequence"/>
</dbReference>
<keyword evidence="1" id="KW-0175">Coiled coil</keyword>
<organism evidence="2 3">
    <name type="scientific">Streptomyces yaizuensis</name>
    <dbReference type="NCBI Taxonomy" id="2989713"/>
    <lineage>
        <taxon>Bacteria</taxon>
        <taxon>Bacillati</taxon>
        <taxon>Actinomycetota</taxon>
        <taxon>Actinomycetes</taxon>
        <taxon>Kitasatosporales</taxon>
        <taxon>Streptomycetaceae</taxon>
        <taxon>Streptomyces</taxon>
    </lineage>
</organism>
<reference evidence="2 3" key="1">
    <citation type="submission" date="2022-10" db="EMBL/GenBank/DDBJ databases">
        <title>Draft genome sequence of Streptomyces sp. YSPA8.</title>
        <authorList>
            <person name="Moriuchi R."/>
            <person name="Dohra H."/>
            <person name="Yamamura H."/>
            <person name="Kodani S."/>
        </authorList>
    </citation>
    <scope>NUCLEOTIDE SEQUENCE [LARGE SCALE GENOMIC DNA]</scope>
    <source>
        <strain evidence="2 3">YSPA8</strain>
    </source>
</reference>
<keyword evidence="3" id="KW-1185">Reference proteome</keyword>
<evidence type="ECO:0000313" key="2">
    <source>
        <dbReference type="EMBL" id="GLF99352.1"/>
    </source>
</evidence>
<name>A0ABQ5P9V8_9ACTN</name>
<comment type="caution">
    <text evidence="2">The sequence shown here is derived from an EMBL/GenBank/DDBJ whole genome shotgun (WGS) entry which is preliminary data.</text>
</comment>
<dbReference type="RefSeq" id="WP_323451291.1">
    <property type="nucleotide sequence ID" value="NZ_BSBI01000019.1"/>
</dbReference>
<proteinExistence type="predicted"/>